<evidence type="ECO:0000256" key="5">
    <source>
        <dbReference type="ARBA" id="ARBA00022679"/>
    </source>
</evidence>
<dbReference type="PROSITE" id="PS00107">
    <property type="entry name" value="PROTEIN_KINASE_ATP"/>
    <property type="match status" value="1"/>
</dbReference>
<dbReference type="Gene3D" id="1.10.510.10">
    <property type="entry name" value="Transferase(Phosphotransferase) domain 1"/>
    <property type="match status" value="1"/>
</dbReference>
<dbReference type="PANTHER" id="PTHR43289:SF6">
    <property type="entry name" value="SERINE_THREONINE-PROTEIN KINASE NEKL-3"/>
    <property type="match status" value="1"/>
</dbReference>
<keyword evidence="5" id="KW-0808">Transferase</keyword>
<evidence type="ECO:0000256" key="15">
    <source>
        <dbReference type="SAM" id="MobiDB-lite"/>
    </source>
</evidence>
<dbReference type="InterPro" id="IPR008271">
    <property type="entry name" value="Ser/Thr_kinase_AS"/>
</dbReference>
<feature type="compositionally biased region" description="Pro residues" evidence="15">
    <location>
        <begin position="367"/>
        <end position="376"/>
    </location>
</feature>
<feature type="compositionally biased region" description="Low complexity" evidence="15">
    <location>
        <begin position="309"/>
        <end position="320"/>
    </location>
</feature>
<keyword evidence="6 16" id="KW-0812">Transmembrane</keyword>
<dbReference type="RefSeq" id="WP_036416695.1">
    <property type="nucleotide sequence ID" value="NZ_LQOX01000113.1"/>
</dbReference>
<reference evidence="18 19" key="1">
    <citation type="submission" date="2016-01" db="EMBL/GenBank/DDBJ databases">
        <title>The new phylogeny of the genus Mycobacterium.</title>
        <authorList>
            <person name="Tarcisio F."/>
            <person name="Conor M."/>
            <person name="Antonella G."/>
            <person name="Elisabetta G."/>
            <person name="Giulia F.S."/>
            <person name="Sara T."/>
            <person name="Anna F."/>
            <person name="Clotilde B."/>
            <person name="Roberto B."/>
            <person name="Veronica D.S."/>
            <person name="Fabio R."/>
            <person name="Monica P."/>
            <person name="Olivier J."/>
            <person name="Enrico T."/>
            <person name="Nicola S."/>
        </authorList>
    </citation>
    <scope>NUCLEOTIDE SEQUENCE [LARGE SCALE GENOMIC DNA]</scope>
    <source>
        <strain evidence="18 19">DSM 43505</strain>
    </source>
</reference>
<evidence type="ECO:0000256" key="8">
    <source>
        <dbReference type="ARBA" id="ARBA00022777"/>
    </source>
</evidence>
<feature type="compositionally biased region" description="Polar residues" evidence="15">
    <location>
        <begin position="424"/>
        <end position="433"/>
    </location>
</feature>
<feature type="domain" description="Protein kinase" evidence="17">
    <location>
        <begin position="16"/>
        <end position="276"/>
    </location>
</feature>
<dbReference type="STRING" id="1777.AWC07_09785"/>
<organism evidence="18 19">
    <name type="scientific">Mycobacterium gastri</name>
    <dbReference type="NCBI Taxonomy" id="1777"/>
    <lineage>
        <taxon>Bacteria</taxon>
        <taxon>Bacillati</taxon>
        <taxon>Actinomycetota</taxon>
        <taxon>Actinomycetes</taxon>
        <taxon>Mycobacteriales</taxon>
        <taxon>Mycobacteriaceae</taxon>
        <taxon>Mycobacterium</taxon>
    </lineage>
</organism>
<keyword evidence="4 18" id="KW-0723">Serine/threonine-protein kinase</keyword>
<dbReference type="Gene3D" id="3.40.1000.70">
    <property type="entry name" value="PknH-like extracellular domain"/>
    <property type="match status" value="1"/>
</dbReference>
<evidence type="ECO:0000256" key="3">
    <source>
        <dbReference type="ARBA" id="ARBA00022475"/>
    </source>
</evidence>
<dbReference type="EC" id="2.7.11.1" evidence="2"/>
<feature type="compositionally biased region" description="Pro residues" evidence="15">
    <location>
        <begin position="321"/>
        <end position="336"/>
    </location>
</feature>
<evidence type="ECO:0000256" key="1">
    <source>
        <dbReference type="ARBA" id="ARBA00004162"/>
    </source>
</evidence>
<keyword evidence="8 18" id="KW-0418">Kinase</keyword>
<evidence type="ECO:0000313" key="19">
    <source>
        <dbReference type="Proteomes" id="UP000193738"/>
    </source>
</evidence>
<feature type="compositionally biased region" description="Low complexity" evidence="15">
    <location>
        <begin position="354"/>
        <end position="366"/>
    </location>
</feature>
<dbReference type="GO" id="GO:0005524">
    <property type="term" value="F:ATP binding"/>
    <property type="evidence" value="ECO:0007669"/>
    <property type="project" value="UniProtKB-UniRule"/>
</dbReference>
<dbReference type="Pfam" id="PF14032">
    <property type="entry name" value="PknH_C"/>
    <property type="match status" value="1"/>
</dbReference>
<dbReference type="FunFam" id="3.30.200.20:FF:000348">
    <property type="entry name" value="Serine/threonine protein kinase"/>
    <property type="match status" value="1"/>
</dbReference>
<evidence type="ECO:0000256" key="11">
    <source>
        <dbReference type="ARBA" id="ARBA00023136"/>
    </source>
</evidence>
<comment type="caution">
    <text evidence="18">The sequence shown here is derived from an EMBL/GenBank/DDBJ whole genome shotgun (WGS) entry which is preliminary data.</text>
</comment>
<feature type="region of interest" description="Disordered" evidence="15">
    <location>
        <begin position="292"/>
        <end position="433"/>
    </location>
</feature>
<evidence type="ECO:0000256" key="2">
    <source>
        <dbReference type="ARBA" id="ARBA00012513"/>
    </source>
</evidence>
<dbReference type="PROSITE" id="PS00108">
    <property type="entry name" value="PROTEIN_KINASE_ST"/>
    <property type="match status" value="1"/>
</dbReference>
<sequence>MSDAQSSRVGSIFGPYRLKRLLGRGGMGEVYEAEHTVKEWTVAVKLMSETFSKDPVFRERMKREARITGRLQEPHVVPIHDYGEIDGQMYLEMRLIEGTDLDHILKRFGPLTPPRAVAIITQIASALDAAHAAGVMHRDVKPQNILVTRDDFAYLVDFGIASATTDKKLTQLGTAVGTWKYMAPERFSNDEVTYRADIYALACVLHECLTGSPPYRADSASMLVTAHLMDPIPQPSTLRAGIPKAFDAVIARGMAKKPEDRYASAGDLALAAHEALSDPDQDHAADILRRSQEATLPGPPTAVAPPTMPATGMAPAAPSAPAAPAPRPAPAPPYYPAGPRSGPTSGPSASPRQPGVAASAAASGPPGRLPAPPPAAQPSWAPTSGPMPASQPTPTPAFYQGGGWGGTPPGTPPPRQPPGPPAWNQGQQRSASRNRNPWPIVAAVAIVLVLVVGGVGIWLVTRPKPAPPPKPISENRLSALLLSPSEINSVMGASNIQPGKPITSMDPSPVTLSLPECQGALYTSQDPVYSGTGYTGISGLVSSEPGDNYDHWVNQAVVAFPSADKARSFLQSMAGKWKNCSDKTVTVTNKGKTYRWTFADVVGSPPKMTVIDTQEGADGWECQRAMSVANNVIVDVNACGYHISDQGGQIADQITDKIRKETKPAG</sequence>
<dbReference type="FunFam" id="1.10.510.10:FF:000021">
    <property type="entry name" value="Serine/threonine protein kinase"/>
    <property type="match status" value="1"/>
</dbReference>
<accession>A0A1X1VE13</accession>
<evidence type="ECO:0000256" key="6">
    <source>
        <dbReference type="ARBA" id="ARBA00022692"/>
    </source>
</evidence>
<feature type="compositionally biased region" description="Pro residues" evidence="15">
    <location>
        <begin position="409"/>
        <end position="421"/>
    </location>
</feature>
<evidence type="ECO:0000256" key="10">
    <source>
        <dbReference type="ARBA" id="ARBA00022989"/>
    </source>
</evidence>
<dbReference type="Pfam" id="PF00069">
    <property type="entry name" value="Pkinase"/>
    <property type="match status" value="1"/>
</dbReference>
<evidence type="ECO:0000256" key="9">
    <source>
        <dbReference type="ARBA" id="ARBA00022840"/>
    </source>
</evidence>
<dbReference type="InterPro" id="IPR026954">
    <property type="entry name" value="PknH-like_Extracell"/>
</dbReference>
<dbReference type="InterPro" id="IPR038232">
    <property type="entry name" value="PknH-like_Extracell_sf"/>
</dbReference>
<feature type="binding site" evidence="14">
    <location>
        <position position="45"/>
    </location>
    <ligand>
        <name>ATP</name>
        <dbReference type="ChEBI" id="CHEBI:30616"/>
    </ligand>
</feature>
<evidence type="ECO:0000256" key="7">
    <source>
        <dbReference type="ARBA" id="ARBA00022741"/>
    </source>
</evidence>
<dbReference type="PANTHER" id="PTHR43289">
    <property type="entry name" value="MITOGEN-ACTIVATED PROTEIN KINASE KINASE KINASE 20-RELATED"/>
    <property type="match status" value="1"/>
</dbReference>
<name>A0A1X1VE13_MYCGS</name>
<dbReference type="Proteomes" id="UP000193738">
    <property type="component" value="Unassembled WGS sequence"/>
</dbReference>
<evidence type="ECO:0000256" key="12">
    <source>
        <dbReference type="ARBA" id="ARBA00047899"/>
    </source>
</evidence>
<dbReference type="GO" id="GO:0004674">
    <property type="term" value="F:protein serine/threonine kinase activity"/>
    <property type="evidence" value="ECO:0007669"/>
    <property type="project" value="UniProtKB-KW"/>
</dbReference>
<dbReference type="GO" id="GO:0005886">
    <property type="term" value="C:plasma membrane"/>
    <property type="evidence" value="ECO:0007669"/>
    <property type="project" value="UniProtKB-SubCell"/>
</dbReference>
<evidence type="ECO:0000259" key="17">
    <source>
        <dbReference type="PROSITE" id="PS50011"/>
    </source>
</evidence>
<evidence type="ECO:0000313" key="18">
    <source>
        <dbReference type="EMBL" id="ORV67286.1"/>
    </source>
</evidence>
<dbReference type="PROSITE" id="PS50011">
    <property type="entry name" value="PROTEIN_KINASE_DOM"/>
    <property type="match status" value="1"/>
</dbReference>
<dbReference type="SUPFAM" id="SSF56112">
    <property type="entry name" value="Protein kinase-like (PK-like)"/>
    <property type="match status" value="1"/>
</dbReference>
<evidence type="ECO:0000256" key="13">
    <source>
        <dbReference type="ARBA" id="ARBA00048679"/>
    </source>
</evidence>
<keyword evidence="10 16" id="KW-1133">Transmembrane helix</keyword>
<keyword evidence="19" id="KW-1185">Reference proteome</keyword>
<feature type="compositionally biased region" description="Pro residues" evidence="15">
    <location>
        <begin position="297"/>
        <end position="308"/>
    </location>
</feature>
<dbReference type="Gene3D" id="3.30.200.20">
    <property type="entry name" value="Phosphorylase Kinase, domain 1"/>
    <property type="match status" value="1"/>
</dbReference>
<evidence type="ECO:0000256" key="14">
    <source>
        <dbReference type="PROSITE-ProRule" id="PRU10141"/>
    </source>
</evidence>
<comment type="catalytic activity">
    <reaction evidence="12">
        <text>L-threonyl-[protein] + ATP = O-phospho-L-threonyl-[protein] + ADP + H(+)</text>
        <dbReference type="Rhea" id="RHEA:46608"/>
        <dbReference type="Rhea" id="RHEA-COMP:11060"/>
        <dbReference type="Rhea" id="RHEA-COMP:11605"/>
        <dbReference type="ChEBI" id="CHEBI:15378"/>
        <dbReference type="ChEBI" id="CHEBI:30013"/>
        <dbReference type="ChEBI" id="CHEBI:30616"/>
        <dbReference type="ChEBI" id="CHEBI:61977"/>
        <dbReference type="ChEBI" id="CHEBI:456216"/>
        <dbReference type="EC" id="2.7.11.1"/>
    </reaction>
</comment>
<evidence type="ECO:0000256" key="16">
    <source>
        <dbReference type="SAM" id="Phobius"/>
    </source>
</evidence>
<dbReference type="InterPro" id="IPR011009">
    <property type="entry name" value="Kinase-like_dom_sf"/>
</dbReference>
<dbReference type="CDD" id="cd14014">
    <property type="entry name" value="STKc_PknB_like"/>
    <property type="match status" value="1"/>
</dbReference>
<keyword evidence="9 14" id="KW-0067">ATP-binding</keyword>
<dbReference type="GO" id="GO:0080090">
    <property type="term" value="P:regulation of primary metabolic process"/>
    <property type="evidence" value="ECO:0007669"/>
    <property type="project" value="UniProtKB-ARBA"/>
</dbReference>
<dbReference type="EMBL" id="LQOX01000113">
    <property type="protein sequence ID" value="ORV67286.1"/>
    <property type="molecule type" value="Genomic_DNA"/>
</dbReference>
<dbReference type="InterPro" id="IPR017441">
    <property type="entry name" value="Protein_kinase_ATP_BS"/>
</dbReference>
<dbReference type="SMART" id="SM00220">
    <property type="entry name" value="S_TKc"/>
    <property type="match status" value="1"/>
</dbReference>
<comment type="catalytic activity">
    <reaction evidence="13">
        <text>L-seryl-[protein] + ATP = O-phospho-L-seryl-[protein] + ADP + H(+)</text>
        <dbReference type="Rhea" id="RHEA:17989"/>
        <dbReference type="Rhea" id="RHEA-COMP:9863"/>
        <dbReference type="Rhea" id="RHEA-COMP:11604"/>
        <dbReference type="ChEBI" id="CHEBI:15378"/>
        <dbReference type="ChEBI" id="CHEBI:29999"/>
        <dbReference type="ChEBI" id="CHEBI:30616"/>
        <dbReference type="ChEBI" id="CHEBI:83421"/>
        <dbReference type="ChEBI" id="CHEBI:456216"/>
        <dbReference type="EC" id="2.7.11.1"/>
    </reaction>
</comment>
<dbReference type="InterPro" id="IPR000719">
    <property type="entry name" value="Prot_kinase_dom"/>
</dbReference>
<gene>
    <name evidence="18" type="ORF">AWC07_09785</name>
</gene>
<protein>
    <recommendedName>
        <fullName evidence="2">non-specific serine/threonine protein kinase</fullName>
        <ecNumber evidence="2">2.7.11.1</ecNumber>
    </recommendedName>
</protein>
<keyword evidence="7 14" id="KW-0547">Nucleotide-binding</keyword>
<proteinExistence type="predicted"/>
<keyword evidence="3" id="KW-1003">Cell membrane</keyword>
<evidence type="ECO:0000256" key="4">
    <source>
        <dbReference type="ARBA" id="ARBA00022527"/>
    </source>
</evidence>
<feature type="transmembrane region" description="Helical" evidence="16">
    <location>
        <begin position="438"/>
        <end position="460"/>
    </location>
</feature>
<comment type="subcellular location">
    <subcellularLocation>
        <location evidence="1">Cell membrane</location>
        <topology evidence="1">Single-pass membrane protein</topology>
    </subcellularLocation>
</comment>
<keyword evidence="11 16" id="KW-0472">Membrane</keyword>
<dbReference type="AlphaFoldDB" id="A0A1X1VE13"/>